<dbReference type="GO" id="GO:0005737">
    <property type="term" value="C:cytoplasm"/>
    <property type="evidence" value="ECO:0007669"/>
    <property type="project" value="TreeGrafter"/>
</dbReference>
<dbReference type="InterPro" id="IPR029033">
    <property type="entry name" value="His_PPase_superfam"/>
</dbReference>
<organism evidence="5 6">
    <name type="scientific">Planococcus halotolerans</name>
    <dbReference type="NCBI Taxonomy" id="2233542"/>
    <lineage>
        <taxon>Bacteria</taxon>
        <taxon>Bacillati</taxon>
        <taxon>Bacillota</taxon>
        <taxon>Bacilli</taxon>
        <taxon>Bacillales</taxon>
        <taxon>Caryophanaceae</taxon>
        <taxon>Planococcus</taxon>
    </lineage>
</organism>
<feature type="binding site" evidence="4">
    <location>
        <position position="58"/>
    </location>
    <ligand>
        <name>substrate</name>
    </ligand>
</feature>
<sequence>MLTLYITRHGETEWNLEKRMQGWGDSPLTEKGKKNALELGGRLKDTEFEAVYASPSLRALSTAQAICADRKLEIKVDDKLREINVGEWEGKEHVYINKNYPEEYFSFWNTPHLYTSATGENFRELQERALEAVQVIRGNHQEGNILIVTHSIIIKALLVFFKKLPLEDLWSPPFIHDTSLTIVEAGDDNFTIVLEGDTSHVKKLQTQEGN</sequence>
<dbReference type="SUPFAM" id="SSF53254">
    <property type="entry name" value="Phosphoglycerate mutase-like"/>
    <property type="match status" value="1"/>
</dbReference>
<name>A0A365L7B1_9BACL</name>
<evidence type="ECO:0000256" key="1">
    <source>
        <dbReference type="ARBA" id="ARBA00023152"/>
    </source>
</evidence>
<evidence type="ECO:0000256" key="4">
    <source>
        <dbReference type="PIRSR" id="PIRSR613078-2"/>
    </source>
</evidence>
<dbReference type="PROSITE" id="PS00175">
    <property type="entry name" value="PG_MUTASE"/>
    <property type="match status" value="1"/>
</dbReference>
<evidence type="ECO:0000256" key="2">
    <source>
        <dbReference type="ARBA" id="ARBA00023235"/>
    </source>
</evidence>
<dbReference type="InterPro" id="IPR013078">
    <property type="entry name" value="His_Pase_superF_clade-1"/>
</dbReference>
<dbReference type="RefSeq" id="WP_112221764.1">
    <property type="nucleotide sequence ID" value="NZ_CP196859.1"/>
</dbReference>
<feature type="active site" description="Proton donor/acceptor" evidence="3">
    <location>
        <position position="82"/>
    </location>
</feature>
<dbReference type="EMBL" id="QLZR01000001">
    <property type="protein sequence ID" value="RAZ81314.1"/>
    <property type="molecule type" value="Genomic_DNA"/>
</dbReference>
<keyword evidence="2" id="KW-0413">Isomerase</keyword>
<dbReference type="Gene3D" id="3.40.50.1240">
    <property type="entry name" value="Phosphoglycerate mutase-like"/>
    <property type="match status" value="1"/>
</dbReference>
<comment type="caution">
    <text evidence="5">The sequence shown here is derived from an EMBL/GenBank/DDBJ whole genome shotgun (WGS) entry which is preliminary data.</text>
</comment>
<accession>A0A365L7B1</accession>
<dbReference type="GO" id="GO:0016791">
    <property type="term" value="F:phosphatase activity"/>
    <property type="evidence" value="ECO:0007669"/>
    <property type="project" value="TreeGrafter"/>
</dbReference>
<reference evidence="5 6" key="1">
    <citation type="submission" date="2018-06" db="EMBL/GenBank/DDBJ databases">
        <title>The draft genome sequences of strains SCU63 and S1.</title>
        <authorList>
            <person name="Gan L."/>
        </authorList>
    </citation>
    <scope>NUCLEOTIDE SEQUENCE [LARGE SCALE GENOMIC DNA]</scope>
    <source>
        <strain evidence="5 6">SCU63</strain>
    </source>
</reference>
<dbReference type="SMART" id="SM00855">
    <property type="entry name" value="PGAM"/>
    <property type="match status" value="1"/>
</dbReference>
<dbReference type="Proteomes" id="UP000251002">
    <property type="component" value="Unassembled WGS sequence"/>
</dbReference>
<protein>
    <submittedName>
        <fullName evidence="5">Histidine phosphatase family protein</fullName>
    </submittedName>
</protein>
<evidence type="ECO:0000256" key="3">
    <source>
        <dbReference type="PIRSR" id="PIRSR613078-1"/>
    </source>
</evidence>
<keyword evidence="1" id="KW-0324">Glycolysis</keyword>
<gene>
    <name evidence="5" type="ORF">DP120_03250</name>
</gene>
<evidence type="ECO:0000313" key="6">
    <source>
        <dbReference type="Proteomes" id="UP000251002"/>
    </source>
</evidence>
<dbReference type="PANTHER" id="PTHR48100">
    <property type="entry name" value="BROAD-SPECIFICITY PHOSPHATASE YOR283W-RELATED"/>
    <property type="match status" value="1"/>
</dbReference>
<evidence type="ECO:0000313" key="5">
    <source>
        <dbReference type="EMBL" id="RAZ81314.1"/>
    </source>
</evidence>
<dbReference type="Pfam" id="PF00300">
    <property type="entry name" value="His_Phos_1"/>
    <property type="match status" value="1"/>
</dbReference>
<dbReference type="AlphaFoldDB" id="A0A365L7B1"/>
<keyword evidence="6" id="KW-1185">Reference proteome</keyword>
<feature type="active site" description="Tele-phosphohistidine intermediate" evidence="3">
    <location>
        <position position="9"/>
    </location>
</feature>
<proteinExistence type="predicted"/>
<dbReference type="InterPro" id="IPR001345">
    <property type="entry name" value="PG/BPGM_mutase_AS"/>
</dbReference>
<dbReference type="PANTHER" id="PTHR48100:SF1">
    <property type="entry name" value="HISTIDINE PHOSPHATASE FAMILY PROTEIN-RELATED"/>
    <property type="match status" value="1"/>
</dbReference>
<dbReference type="InterPro" id="IPR050275">
    <property type="entry name" value="PGM_Phosphatase"/>
</dbReference>
<feature type="binding site" evidence="4">
    <location>
        <begin position="8"/>
        <end position="15"/>
    </location>
    <ligand>
        <name>substrate</name>
    </ligand>
</feature>
<dbReference type="CDD" id="cd07067">
    <property type="entry name" value="HP_PGM_like"/>
    <property type="match status" value="1"/>
</dbReference>